<evidence type="ECO:0000313" key="2">
    <source>
        <dbReference type="EMBL" id="KAE9333937.1"/>
    </source>
</evidence>
<name>A0A6G0RI59_9STRA</name>
<dbReference type="SUPFAM" id="SSF54826">
    <property type="entry name" value="Enolase N-terminal domain-like"/>
    <property type="match status" value="1"/>
</dbReference>
<protein>
    <recommendedName>
        <fullName evidence="1">Enolase N-terminal domain-containing protein</fullName>
    </recommendedName>
</protein>
<gene>
    <name evidence="2" type="ORF">PF008_g14204</name>
</gene>
<feature type="domain" description="Enolase N-terminal" evidence="1">
    <location>
        <begin position="7"/>
        <end position="107"/>
    </location>
</feature>
<accession>A0A6G0RI59</accession>
<proteinExistence type="predicted"/>
<dbReference type="InterPro" id="IPR020811">
    <property type="entry name" value="Enolase_N"/>
</dbReference>
<dbReference type="Gene3D" id="3.30.390.10">
    <property type="entry name" value="Enolase-like, N-terminal domain"/>
    <property type="match status" value="1"/>
</dbReference>
<evidence type="ECO:0000259" key="1">
    <source>
        <dbReference type="SMART" id="SM01193"/>
    </source>
</evidence>
<dbReference type="SMART" id="SM01193">
    <property type="entry name" value="Enolase_N"/>
    <property type="match status" value="1"/>
</dbReference>
<evidence type="ECO:0000313" key="3">
    <source>
        <dbReference type="Proteomes" id="UP000486351"/>
    </source>
</evidence>
<organism evidence="2 3">
    <name type="scientific">Phytophthora fragariae</name>
    <dbReference type="NCBI Taxonomy" id="53985"/>
    <lineage>
        <taxon>Eukaryota</taxon>
        <taxon>Sar</taxon>
        <taxon>Stramenopiles</taxon>
        <taxon>Oomycota</taxon>
        <taxon>Peronosporomycetes</taxon>
        <taxon>Peronosporales</taxon>
        <taxon>Peronosporaceae</taxon>
        <taxon>Phytophthora</taxon>
    </lineage>
</organism>
<sequence length="138" mass="15126">MRNVSTIQPIHLRDAVNNRGNLIRSGSFEKICAGAAECVHEKNAGWLEAVRRRQGRAGTKLTGEDLTKKRAIDNLMRDINSTENKCKQGILGVSMVGAKGVPLCLHFIGLIGIKNLVLQWPSPNVIDADAYAVCKLYI</sequence>
<reference evidence="2 3" key="1">
    <citation type="submission" date="2018-09" db="EMBL/GenBank/DDBJ databases">
        <title>Genomic investigation of the strawberry pathogen Phytophthora fragariae indicates pathogenicity is determined by transcriptional variation in three key races.</title>
        <authorList>
            <person name="Adams T.M."/>
            <person name="Armitage A.D."/>
            <person name="Sobczyk M.K."/>
            <person name="Bates H.J."/>
            <person name="Dunwell J.M."/>
            <person name="Nellist C.F."/>
            <person name="Harrison R.J."/>
        </authorList>
    </citation>
    <scope>NUCLEOTIDE SEQUENCE [LARGE SCALE GENOMIC DNA]</scope>
    <source>
        <strain evidence="2 3">NOV-77</strain>
    </source>
</reference>
<dbReference type="InterPro" id="IPR029017">
    <property type="entry name" value="Enolase-like_N"/>
</dbReference>
<dbReference type="EMBL" id="QXFY01000870">
    <property type="protein sequence ID" value="KAE9333937.1"/>
    <property type="molecule type" value="Genomic_DNA"/>
</dbReference>
<dbReference type="Proteomes" id="UP000486351">
    <property type="component" value="Unassembled WGS sequence"/>
</dbReference>
<comment type="caution">
    <text evidence="2">The sequence shown here is derived from an EMBL/GenBank/DDBJ whole genome shotgun (WGS) entry which is preliminary data.</text>
</comment>
<dbReference type="AlphaFoldDB" id="A0A6G0RI59"/>